<dbReference type="Proteomes" id="UP001311232">
    <property type="component" value="Unassembled WGS sequence"/>
</dbReference>
<reference evidence="2 3" key="1">
    <citation type="submission" date="2021-06" db="EMBL/GenBank/DDBJ databases">
        <authorList>
            <person name="Palmer J.M."/>
        </authorList>
    </citation>
    <scope>NUCLEOTIDE SEQUENCE [LARGE SCALE GENOMIC DNA]</scope>
    <source>
        <strain evidence="2 3">MEX-2019</strain>
        <tissue evidence="2">Muscle</tissue>
    </source>
</reference>
<dbReference type="EMBL" id="JAHHUM010002885">
    <property type="protein sequence ID" value="KAK5600531.1"/>
    <property type="molecule type" value="Genomic_DNA"/>
</dbReference>
<name>A0AAV9QV55_9TELE</name>
<proteinExistence type="predicted"/>
<dbReference type="AlphaFoldDB" id="A0AAV9QV55"/>
<comment type="caution">
    <text evidence="2">The sequence shown here is derived from an EMBL/GenBank/DDBJ whole genome shotgun (WGS) entry which is preliminary data.</text>
</comment>
<accession>A0AAV9QV55</accession>
<gene>
    <name evidence="2" type="ORF">CRENBAI_017525</name>
</gene>
<protein>
    <submittedName>
        <fullName evidence="2">Uncharacterized protein</fullName>
    </submittedName>
</protein>
<sequence>MRAARRRCRGSQRRGTLYNLFDSKKKYQTNNIQILSREESEATEASASDQDDGQPVPGDTIDLFPAVSSTAFAPPKGPSSNST</sequence>
<evidence type="ECO:0000313" key="2">
    <source>
        <dbReference type="EMBL" id="KAK5600531.1"/>
    </source>
</evidence>
<evidence type="ECO:0000313" key="3">
    <source>
        <dbReference type="Proteomes" id="UP001311232"/>
    </source>
</evidence>
<organism evidence="2 3">
    <name type="scientific">Crenichthys baileyi</name>
    <name type="common">White River springfish</name>
    <dbReference type="NCBI Taxonomy" id="28760"/>
    <lineage>
        <taxon>Eukaryota</taxon>
        <taxon>Metazoa</taxon>
        <taxon>Chordata</taxon>
        <taxon>Craniata</taxon>
        <taxon>Vertebrata</taxon>
        <taxon>Euteleostomi</taxon>
        <taxon>Actinopterygii</taxon>
        <taxon>Neopterygii</taxon>
        <taxon>Teleostei</taxon>
        <taxon>Neoteleostei</taxon>
        <taxon>Acanthomorphata</taxon>
        <taxon>Ovalentaria</taxon>
        <taxon>Atherinomorphae</taxon>
        <taxon>Cyprinodontiformes</taxon>
        <taxon>Goodeidae</taxon>
        <taxon>Crenichthys</taxon>
    </lineage>
</organism>
<feature type="region of interest" description="Disordered" evidence="1">
    <location>
        <begin position="36"/>
        <end position="83"/>
    </location>
</feature>
<evidence type="ECO:0000256" key="1">
    <source>
        <dbReference type="SAM" id="MobiDB-lite"/>
    </source>
</evidence>
<keyword evidence="3" id="KW-1185">Reference proteome</keyword>